<keyword evidence="1" id="KW-0689">Ribosomal protein</keyword>
<sequence>MNSINDLLNQKADDLFMNTDDIVTDNMNTVNDDNTTDVKEEPKTEEPVDWQALKTTIYQIKDQLDSVLRLINKNLPTSNKNTGDKIVLDSGEAIIEGVFNGEKMVGPDGKEYSIPPNYASKSKLVEGDIMKLTITKNGSFIFKQIGPIARKQIVGELVANADETWAVLANGKTYKVLTASITFYKGQSGNEVAILLPEEGESDWAAVDNVIKK</sequence>
<comment type="caution">
    <text evidence="1">The sequence shown here is derived from an EMBL/GenBank/DDBJ whole genome shotgun (WGS) entry which is preliminary data.</text>
</comment>
<dbReference type="Proteomes" id="UP000034849">
    <property type="component" value="Unassembled WGS sequence"/>
</dbReference>
<dbReference type="EMBL" id="LBSX01000009">
    <property type="protein sequence ID" value="KKQ27449.1"/>
    <property type="molecule type" value="Genomic_DNA"/>
</dbReference>
<protein>
    <submittedName>
        <fullName evidence="1">50S ribosomal protein L7/L12</fullName>
    </submittedName>
</protein>
<accession>A0A0G0ITF1</accession>
<evidence type="ECO:0000313" key="1">
    <source>
        <dbReference type="EMBL" id="KKQ27449.1"/>
    </source>
</evidence>
<dbReference type="GO" id="GO:0005840">
    <property type="term" value="C:ribosome"/>
    <property type="evidence" value="ECO:0007669"/>
    <property type="project" value="UniProtKB-KW"/>
</dbReference>
<dbReference type="STRING" id="1619046.US42_C0009G0039"/>
<reference evidence="1 2" key="1">
    <citation type="journal article" date="2015" name="Nature">
        <title>rRNA introns, odd ribosomes, and small enigmatic genomes across a large radiation of phyla.</title>
        <authorList>
            <person name="Brown C.T."/>
            <person name="Hug L.A."/>
            <person name="Thomas B.C."/>
            <person name="Sharon I."/>
            <person name="Castelle C.J."/>
            <person name="Singh A."/>
            <person name="Wilkins M.J."/>
            <person name="Williams K.H."/>
            <person name="Banfield J.F."/>
        </authorList>
    </citation>
    <scope>NUCLEOTIDE SEQUENCE [LARGE SCALE GENOMIC DNA]</scope>
</reference>
<evidence type="ECO:0000313" key="2">
    <source>
        <dbReference type="Proteomes" id="UP000034849"/>
    </source>
</evidence>
<organism evidence="1 2">
    <name type="scientific">Candidatus Magasanikbacteria bacterium GW2011_GWC2_37_14</name>
    <dbReference type="NCBI Taxonomy" id="1619046"/>
    <lineage>
        <taxon>Bacteria</taxon>
        <taxon>Candidatus Magasanikiibacteriota</taxon>
    </lineage>
</organism>
<gene>
    <name evidence="1" type="ORF">US42_C0009G0039</name>
</gene>
<proteinExistence type="predicted"/>
<name>A0A0G0ITF1_9BACT</name>
<keyword evidence="1" id="KW-0687">Ribonucleoprotein</keyword>
<dbReference type="AlphaFoldDB" id="A0A0G0ITF1"/>